<dbReference type="EMBL" id="FNVB01000004">
    <property type="protein sequence ID" value="SEG59755.1"/>
    <property type="molecule type" value="Genomic_DNA"/>
</dbReference>
<organism evidence="2 3">
    <name type="scientific">Saccharopolyspora kobensis</name>
    <dbReference type="NCBI Taxonomy" id="146035"/>
    <lineage>
        <taxon>Bacteria</taxon>
        <taxon>Bacillati</taxon>
        <taxon>Actinomycetota</taxon>
        <taxon>Actinomycetes</taxon>
        <taxon>Pseudonocardiales</taxon>
        <taxon>Pseudonocardiaceae</taxon>
        <taxon>Saccharopolyspora</taxon>
    </lineage>
</organism>
<dbReference type="PROSITE" id="PS51186">
    <property type="entry name" value="GNAT"/>
    <property type="match status" value="1"/>
</dbReference>
<dbReference type="PANTHER" id="PTHR43792">
    <property type="entry name" value="GNAT FAMILY, PUTATIVE (AFU_ORTHOLOGUE AFUA_3G00765)-RELATED-RELATED"/>
    <property type="match status" value="1"/>
</dbReference>
<evidence type="ECO:0000313" key="3">
    <source>
        <dbReference type="Proteomes" id="UP000236729"/>
    </source>
</evidence>
<evidence type="ECO:0000313" key="2">
    <source>
        <dbReference type="EMBL" id="SEG59755.1"/>
    </source>
</evidence>
<dbReference type="GO" id="GO:0016747">
    <property type="term" value="F:acyltransferase activity, transferring groups other than amino-acyl groups"/>
    <property type="evidence" value="ECO:0007669"/>
    <property type="project" value="InterPro"/>
</dbReference>
<dbReference type="Proteomes" id="UP000236729">
    <property type="component" value="Unassembled WGS sequence"/>
</dbReference>
<feature type="domain" description="N-acetyltransferase" evidence="1">
    <location>
        <begin position="36"/>
        <end position="195"/>
    </location>
</feature>
<dbReference type="InterPro" id="IPR051531">
    <property type="entry name" value="N-acetyltransferase"/>
</dbReference>
<name>A0A1H6BH87_9PSEU</name>
<reference evidence="3" key="1">
    <citation type="submission" date="2016-10" db="EMBL/GenBank/DDBJ databases">
        <authorList>
            <person name="Varghese N."/>
            <person name="Submissions S."/>
        </authorList>
    </citation>
    <scope>NUCLEOTIDE SEQUENCE [LARGE SCALE GENOMIC DNA]</scope>
    <source>
        <strain evidence="3">ATCC 20501</strain>
    </source>
</reference>
<keyword evidence="2" id="KW-0808">Transferase</keyword>
<evidence type="ECO:0000259" key="1">
    <source>
        <dbReference type="PROSITE" id="PS51186"/>
    </source>
</evidence>
<dbReference type="InterPro" id="IPR016181">
    <property type="entry name" value="Acyl_CoA_acyltransferase"/>
</dbReference>
<proteinExistence type="predicted"/>
<dbReference type="InterPro" id="IPR000182">
    <property type="entry name" value="GNAT_dom"/>
</dbReference>
<accession>A0A1H6BH87</accession>
<sequence length="195" mass="22115">MGTFLSPAPKTCCSAAGWRTTVRPVVEPDEIRTERLVLSRPQPTDADAFIALHSTPEAYPHDGWLRRTPEQALEQLDWFREKWAADGIGYWTIRLAGTAEVIGFGGVQHRDEDDGPELNVYYRFFPTAWGQGYATEMAEAALGWARRHRPDRAVRIVTDPANTASVRLAEKLGFTRHLERRRDGRPEVVFRLAAR</sequence>
<dbReference type="Gene3D" id="3.40.630.30">
    <property type="match status" value="1"/>
</dbReference>
<dbReference type="PANTHER" id="PTHR43792:SF1">
    <property type="entry name" value="N-ACETYLTRANSFERASE DOMAIN-CONTAINING PROTEIN"/>
    <property type="match status" value="1"/>
</dbReference>
<protein>
    <submittedName>
        <fullName evidence="2">Protein N-acetyltransferase, RimJ/RimL family</fullName>
    </submittedName>
</protein>
<dbReference type="SUPFAM" id="SSF55729">
    <property type="entry name" value="Acyl-CoA N-acyltransferases (Nat)"/>
    <property type="match status" value="1"/>
</dbReference>
<dbReference type="AlphaFoldDB" id="A0A1H6BH87"/>
<gene>
    <name evidence="2" type="ORF">SAMN02982929_02584</name>
</gene>
<dbReference type="Pfam" id="PF13302">
    <property type="entry name" value="Acetyltransf_3"/>
    <property type="match status" value="1"/>
</dbReference>